<evidence type="ECO:0000256" key="1">
    <source>
        <dbReference type="ARBA" id="ARBA00010555"/>
    </source>
</evidence>
<comment type="function">
    <text evidence="8">SbcCD cleaves DNA hairpin structures. These structures can inhibit DNA replication and are intermediates in certain DNA recombination reactions. The complex acts as a 3'-&gt;5' double strand exonuclease that can open hairpins. It also has a 5' single-strand endonuclease activity.</text>
</comment>
<dbReference type="InterPro" id="IPR050535">
    <property type="entry name" value="DNA_Repair-Maintenance_Comp"/>
</dbReference>
<comment type="caution">
    <text evidence="10">The sequence shown here is derived from an EMBL/GenBank/DDBJ whole genome shotgun (WGS) entry which is preliminary data.</text>
</comment>
<organism evidence="10 12">
    <name type="scientific">Ferroacidibacillus organovorans</name>
    <dbReference type="NCBI Taxonomy" id="1765683"/>
    <lineage>
        <taxon>Bacteria</taxon>
        <taxon>Bacillati</taxon>
        <taxon>Bacillota</taxon>
        <taxon>Bacilli</taxon>
        <taxon>Bacillales</taxon>
        <taxon>Alicyclobacillaceae</taxon>
        <taxon>Ferroacidibacillus</taxon>
    </lineage>
</organism>
<sequence length="419" mass="46747">MRILHTADWHFGKTLDGRDRIAEQQRVIREMAEICRAEAIDVVLMAGDVFQTVNPSAQAEQLYYEALASLSDGGKRGLIVIAGNHDNPERIAAARPLAEPRGITLLGLPKSAADATEKRSGQAYRVRGGVGHLELALPATRETLMMLALPYPSESRISEVLSEVLDERVMREQYNARLRRWFEERAAHFRDDTVNIAMSHLYLRGGVESESEVQIQIGGAYAVDASVFPDTAQYVALGHLHRPQDVGGARMPIRYAGSPLAYSFSEASQEKSVTILEVHPGQPAVIKTVPLHSGRPLVRWVAPEGLRQVYSWIDEGRDRDAYIDLAVHVHSGLEFEEIHRLRALHEGIVQIRPILMHNGSEQMLKDEGNRATRSLEEHFAQFYFERNGVPPDDALVRLFLALASETRDADRIQEGEASA</sequence>
<evidence type="ECO:0000256" key="4">
    <source>
        <dbReference type="ARBA" id="ARBA00022722"/>
    </source>
</evidence>
<gene>
    <name evidence="8" type="primary">sbcD</name>
    <name evidence="10" type="ORF">AYW79_01645</name>
    <name evidence="11" type="ORF">B2M26_13500</name>
</gene>
<comment type="similarity">
    <text evidence="1 8">Belongs to the SbcD family.</text>
</comment>
<reference evidence="10 12" key="1">
    <citation type="submission" date="2016-02" db="EMBL/GenBank/DDBJ databases">
        <title>Draft genome sequence of Acidibacillus ferrooxidans SLC66.</title>
        <authorList>
            <person name="Oliveira G."/>
            <person name="Nancucheo I."/>
            <person name="Dall'Agnol H."/>
            <person name="Johnson B."/>
            <person name="Oliveira R."/>
            <person name="Nunes G.L."/>
            <person name="Tzotzos G."/>
            <person name="Orellana S.C."/>
            <person name="Salim A.C."/>
            <person name="Araujo F.M."/>
        </authorList>
    </citation>
    <scope>NUCLEOTIDE SEQUENCE [LARGE SCALE GENOMIC DNA]</scope>
    <source>
        <strain evidence="10 12">SLC66</strain>
    </source>
</reference>
<dbReference type="OrthoDB" id="9773856at2"/>
<proteinExistence type="inferred from homology"/>
<dbReference type="EMBL" id="MWPS01000043">
    <property type="protein sequence ID" value="OPG15161.1"/>
    <property type="molecule type" value="Genomic_DNA"/>
</dbReference>
<dbReference type="InterPro" id="IPR004593">
    <property type="entry name" value="SbcD"/>
</dbReference>
<keyword evidence="5 8" id="KW-0378">Hydrolase</keyword>
<dbReference type="Gene3D" id="3.60.21.10">
    <property type="match status" value="1"/>
</dbReference>
<keyword evidence="6 8" id="KW-0269">Exonuclease</keyword>
<keyword evidence="8" id="KW-0235">DNA replication</keyword>
<comment type="subunit">
    <text evidence="2 8">Heterodimer of SbcC and SbcD.</text>
</comment>
<evidence type="ECO:0000256" key="2">
    <source>
        <dbReference type="ARBA" id="ARBA00011322"/>
    </source>
</evidence>
<reference evidence="11 13" key="2">
    <citation type="submission" date="2017-02" db="EMBL/GenBank/DDBJ databases">
        <title>Draft genome of Acidibacillus ferrooxidans Huett2.</title>
        <authorList>
            <person name="Schopf S."/>
        </authorList>
    </citation>
    <scope>NUCLEOTIDE SEQUENCE [LARGE SCALE GENOMIC DNA]</scope>
    <source>
        <strain evidence="11 13">Huett2</strain>
    </source>
</reference>
<evidence type="ECO:0000259" key="9">
    <source>
        <dbReference type="Pfam" id="PF00149"/>
    </source>
</evidence>
<dbReference type="CDD" id="cd00840">
    <property type="entry name" value="MPP_Mre11_N"/>
    <property type="match status" value="1"/>
</dbReference>
<evidence type="ECO:0000313" key="10">
    <source>
        <dbReference type="EMBL" id="OAG95168.1"/>
    </source>
</evidence>
<evidence type="ECO:0000313" key="12">
    <source>
        <dbReference type="Proteomes" id="UP000077421"/>
    </source>
</evidence>
<dbReference type="PANTHER" id="PTHR30337">
    <property type="entry name" value="COMPONENT OF ATP-DEPENDENT DSDNA EXONUCLEASE"/>
    <property type="match status" value="1"/>
</dbReference>
<dbReference type="PANTHER" id="PTHR30337:SF0">
    <property type="entry name" value="NUCLEASE SBCCD SUBUNIT D"/>
    <property type="match status" value="1"/>
</dbReference>
<dbReference type="GO" id="GO:0008408">
    <property type="term" value="F:3'-5' exonuclease activity"/>
    <property type="evidence" value="ECO:0007669"/>
    <property type="project" value="InterPro"/>
</dbReference>
<dbReference type="Pfam" id="PF00149">
    <property type="entry name" value="Metallophos"/>
    <property type="match status" value="1"/>
</dbReference>
<evidence type="ECO:0000256" key="8">
    <source>
        <dbReference type="RuleBase" id="RU363069"/>
    </source>
</evidence>
<keyword evidence="8" id="KW-0255">Endonuclease</keyword>
<dbReference type="AlphaFoldDB" id="A0A162U3V3"/>
<dbReference type="InterPro" id="IPR004843">
    <property type="entry name" value="Calcineurin-like_PHP"/>
</dbReference>
<dbReference type="InterPro" id="IPR041796">
    <property type="entry name" value="Mre11_N"/>
</dbReference>
<feature type="domain" description="Calcineurin-like phosphoesterase" evidence="9">
    <location>
        <begin position="1"/>
        <end position="243"/>
    </location>
</feature>
<keyword evidence="4 8" id="KW-0540">Nuclease</keyword>
<evidence type="ECO:0000256" key="6">
    <source>
        <dbReference type="ARBA" id="ARBA00022839"/>
    </source>
</evidence>
<dbReference type="EMBL" id="LSUQ01000003">
    <property type="protein sequence ID" value="OAG95168.1"/>
    <property type="molecule type" value="Genomic_DNA"/>
</dbReference>
<evidence type="ECO:0000256" key="3">
    <source>
        <dbReference type="ARBA" id="ARBA00013365"/>
    </source>
</evidence>
<dbReference type="RefSeq" id="WP_067560864.1">
    <property type="nucleotide sequence ID" value="NZ_LSUQ01000003.1"/>
</dbReference>
<dbReference type="Proteomes" id="UP000077421">
    <property type="component" value="Unassembled WGS sequence"/>
</dbReference>
<dbReference type="GO" id="GO:0006260">
    <property type="term" value="P:DNA replication"/>
    <property type="evidence" value="ECO:0007669"/>
    <property type="project" value="UniProtKB-KW"/>
</dbReference>
<dbReference type="SUPFAM" id="SSF56300">
    <property type="entry name" value="Metallo-dependent phosphatases"/>
    <property type="match status" value="1"/>
</dbReference>
<evidence type="ECO:0000313" key="11">
    <source>
        <dbReference type="EMBL" id="OPG15161.1"/>
    </source>
</evidence>
<evidence type="ECO:0000256" key="7">
    <source>
        <dbReference type="ARBA" id="ARBA00023172"/>
    </source>
</evidence>
<dbReference type="Proteomes" id="UP000190229">
    <property type="component" value="Unassembled WGS sequence"/>
</dbReference>
<dbReference type="STRING" id="1765683.B2M26_13500"/>
<keyword evidence="7 8" id="KW-0233">DNA recombination</keyword>
<evidence type="ECO:0000313" key="13">
    <source>
        <dbReference type="Proteomes" id="UP000190229"/>
    </source>
</evidence>
<evidence type="ECO:0000256" key="5">
    <source>
        <dbReference type="ARBA" id="ARBA00022801"/>
    </source>
</evidence>
<name>A0A162U3V3_9BACL</name>
<protein>
    <recommendedName>
        <fullName evidence="3 8">Nuclease SbcCD subunit D</fullName>
    </recommendedName>
</protein>
<dbReference type="GO" id="GO:0004519">
    <property type="term" value="F:endonuclease activity"/>
    <property type="evidence" value="ECO:0007669"/>
    <property type="project" value="UniProtKB-KW"/>
</dbReference>
<dbReference type="GO" id="GO:0006310">
    <property type="term" value="P:DNA recombination"/>
    <property type="evidence" value="ECO:0007669"/>
    <property type="project" value="UniProtKB-KW"/>
</dbReference>
<keyword evidence="13" id="KW-1185">Reference proteome</keyword>
<dbReference type="InterPro" id="IPR029052">
    <property type="entry name" value="Metallo-depent_PP-like"/>
</dbReference>
<dbReference type="NCBIfam" id="TIGR00619">
    <property type="entry name" value="sbcd"/>
    <property type="match status" value="1"/>
</dbReference>
<accession>A0A162U3V3</accession>